<feature type="domain" description="HNH" evidence="1">
    <location>
        <begin position="191"/>
        <end position="229"/>
    </location>
</feature>
<reference evidence="2 3" key="1">
    <citation type="submission" date="2021-06" db="EMBL/GenBank/DDBJ databases">
        <title>Enterococcus alishanensis sp. nov., a novel lactic acid bacterium isolated from fresh coffee beans.</title>
        <authorList>
            <person name="Chen Y.-S."/>
        </authorList>
    </citation>
    <scope>NUCLEOTIDE SEQUENCE [LARGE SCALE GENOMIC DNA]</scope>
    <source>
        <strain evidence="2 3">ALS3</strain>
    </source>
</reference>
<dbReference type="CDD" id="cd00085">
    <property type="entry name" value="HNHc"/>
    <property type="match status" value="1"/>
</dbReference>
<proteinExistence type="predicted"/>
<keyword evidence="2" id="KW-0540">Nuclease</keyword>
<keyword evidence="2" id="KW-0378">Hydrolase</keyword>
<dbReference type="GO" id="GO:0004519">
    <property type="term" value="F:endonuclease activity"/>
    <property type="evidence" value="ECO:0007669"/>
    <property type="project" value="UniProtKB-KW"/>
</dbReference>
<dbReference type="InterPro" id="IPR002711">
    <property type="entry name" value="HNH"/>
</dbReference>
<evidence type="ECO:0000259" key="1">
    <source>
        <dbReference type="Pfam" id="PF01844"/>
    </source>
</evidence>
<keyword evidence="3" id="KW-1185">Reference proteome</keyword>
<sequence>MRNKERYFSILQDYRAFAEKLSVENGKVKKTSSKGAHYARFLLYLTVLYEEIFQEDFGPLDSFVALKKIMVVENLKDFTTFNREEHNFYSATINCFSAYLTRKQTRKEEFADDRLNFNLASLTVADEILISEEIKEFQVDNLERPKKILYQKNESYPRSPHVSYLAKIRSNWSCELNRRHRTFISQADGKNFVEVHHLVPMAVQDYYQYTLDFTDNVITLCPNCHRLVHLGSYQERATAITKLLKDRETTYQQHGIEINQKLLLSFYGVV</sequence>
<comment type="caution">
    <text evidence="2">The sequence shown here is derived from an EMBL/GenBank/DDBJ whole genome shotgun (WGS) entry which is preliminary data.</text>
</comment>
<dbReference type="EMBL" id="JAHUZB010000006">
    <property type="protein sequence ID" value="MBV7391838.1"/>
    <property type="molecule type" value="Genomic_DNA"/>
</dbReference>
<dbReference type="InterPro" id="IPR003615">
    <property type="entry name" value="HNH_nuc"/>
</dbReference>
<dbReference type="Pfam" id="PF01844">
    <property type="entry name" value="HNH"/>
    <property type="match status" value="1"/>
</dbReference>
<gene>
    <name evidence="2" type="ORF">KUA55_14205</name>
</gene>
<protein>
    <submittedName>
        <fullName evidence="2">HNH endonuclease</fullName>
    </submittedName>
</protein>
<accession>A0ABS6TG38</accession>
<keyword evidence="2" id="KW-0255">Endonuclease</keyword>
<evidence type="ECO:0000313" key="3">
    <source>
        <dbReference type="Proteomes" id="UP000774130"/>
    </source>
</evidence>
<dbReference type="RefSeq" id="WP_218327048.1">
    <property type="nucleotide sequence ID" value="NZ_JAHUZB010000006.1"/>
</dbReference>
<evidence type="ECO:0000313" key="2">
    <source>
        <dbReference type="EMBL" id="MBV7391838.1"/>
    </source>
</evidence>
<organism evidence="2 3">
    <name type="scientific">Enterococcus alishanensis</name>
    <dbReference type="NCBI Taxonomy" id="1303817"/>
    <lineage>
        <taxon>Bacteria</taxon>
        <taxon>Bacillati</taxon>
        <taxon>Bacillota</taxon>
        <taxon>Bacilli</taxon>
        <taxon>Lactobacillales</taxon>
        <taxon>Enterococcaceae</taxon>
        <taxon>Enterococcus</taxon>
    </lineage>
</organism>
<dbReference type="Proteomes" id="UP000774130">
    <property type="component" value="Unassembled WGS sequence"/>
</dbReference>
<name>A0ABS6TG38_9ENTE</name>